<dbReference type="Gene3D" id="2.60.40.3890">
    <property type="match status" value="1"/>
</dbReference>
<keyword evidence="7" id="KW-1185">Reference proteome</keyword>
<dbReference type="InterPro" id="IPR054360">
    <property type="entry name" value="InlK_D2"/>
</dbReference>
<sequence length="646" mass="70988">MNHLKKVLFPSVLCLCLYIFENDPTEVTAIDLTTEDLSVAEQTTSTSSESTSSFQASTLTSDLTQPALKQALVPDNILKETILNKLGKPLTSELTKQDLAMLTTLELTSAQINSLAGLEYAVNLTDIRVEANNVTDFRPLEQLSSLVYVRLRGQNLTSANFPDLKKSTGITYISASATQLTNDVLPKLTQLSELQRLYLDSNMGITTIEPLKVLPKLRSISIQFCGVTDFTVINDFPVLNDLAAFGQNIGRMEPSATITRSTLAYDTEQETVFVPFELMPHRLTNFDGYLPPFSTSSSANETVLEFNGVQLPENRLQITDQGITVLNVSTDEFASWTSMHYNARINNPAGSYATPAHFGFYSISSGTYLQDFTIVEDPVPGAPVSVHFRDTTGHDIIEPLVLTGQVGESFTAAAKTFTDWLLVSSPATTAGLFTETPQELTFIYDKALGADVMVVYTDEENRTLAEPDTLSGRLGTPYQAKPKQITDWQLIQQLGNTQGVFTKQPQTVRFIYKKAEQAATPSVIEPYTETSSSYVLPEPSTSRGLMSVGERHMINQIIPEQTTVLNRLPDTLAEERLLPDTRAGFSEPKTVSTKNPPQKAQDTDAFGSVTVKIVDEKGNEIAKPQTLTGKIGEVYTVKAKKNRGIK</sequence>
<dbReference type="Proteomes" id="UP000095094">
    <property type="component" value="Unassembled WGS sequence"/>
</dbReference>
<evidence type="ECO:0000313" key="6">
    <source>
        <dbReference type="EMBL" id="OEG10563.1"/>
    </source>
</evidence>
<evidence type="ECO:0000259" key="4">
    <source>
        <dbReference type="Pfam" id="PF06458"/>
    </source>
</evidence>
<dbReference type="Pfam" id="PF22122">
    <property type="entry name" value="InlK_D2"/>
    <property type="match status" value="1"/>
</dbReference>
<gene>
    <name evidence="6" type="ORF">BCR25_08825</name>
</gene>
<dbReference type="Gene3D" id="3.10.20.320">
    <property type="entry name" value="Putative peptidoglycan bound protein (lpxtg motif)"/>
    <property type="match status" value="3"/>
</dbReference>
<evidence type="ECO:0000259" key="5">
    <source>
        <dbReference type="Pfam" id="PF22122"/>
    </source>
</evidence>
<evidence type="ECO:0000256" key="2">
    <source>
        <dbReference type="ARBA" id="ARBA00022737"/>
    </source>
</evidence>
<feature type="domain" description="MucBP" evidence="4">
    <location>
        <begin position="451"/>
        <end position="513"/>
    </location>
</feature>
<dbReference type="SUPFAM" id="SSF52058">
    <property type="entry name" value="L domain-like"/>
    <property type="match status" value="1"/>
</dbReference>
<accession>A0A1E5GCX2</accession>
<feature type="compositionally biased region" description="Polar residues" evidence="3">
    <location>
        <begin position="589"/>
        <end position="600"/>
    </location>
</feature>
<dbReference type="InterPro" id="IPR032675">
    <property type="entry name" value="LRR_dom_sf"/>
</dbReference>
<evidence type="ECO:0000256" key="3">
    <source>
        <dbReference type="SAM" id="MobiDB-lite"/>
    </source>
</evidence>
<feature type="domain" description="Internalin K" evidence="5">
    <location>
        <begin position="263"/>
        <end position="374"/>
    </location>
</feature>
<protein>
    <recommendedName>
        <fullName evidence="8">MucBP domain-containing protein</fullName>
    </recommendedName>
</protein>
<dbReference type="PANTHER" id="PTHR46652:SF3">
    <property type="entry name" value="LEUCINE-RICH REPEAT-CONTAINING PROTEIN 9"/>
    <property type="match status" value="1"/>
</dbReference>
<evidence type="ECO:0008006" key="8">
    <source>
        <dbReference type="Google" id="ProtNLM"/>
    </source>
</evidence>
<name>A0A1E5GCX2_9ENTE</name>
<feature type="domain" description="MucBP" evidence="4">
    <location>
        <begin position="609"/>
        <end position="641"/>
    </location>
</feature>
<proteinExistence type="predicted"/>
<dbReference type="InterPro" id="IPR009459">
    <property type="entry name" value="MucBP_dom"/>
</dbReference>
<dbReference type="OrthoDB" id="2174091at2"/>
<evidence type="ECO:0000256" key="1">
    <source>
        <dbReference type="ARBA" id="ARBA00022614"/>
    </source>
</evidence>
<dbReference type="AlphaFoldDB" id="A0A1E5GCX2"/>
<keyword evidence="1" id="KW-0433">Leucine-rich repeat</keyword>
<comment type="caution">
    <text evidence="6">The sequence shown here is derived from an EMBL/GenBank/DDBJ whole genome shotgun (WGS) entry which is preliminary data.</text>
</comment>
<evidence type="ECO:0000313" key="7">
    <source>
        <dbReference type="Proteomes" id="UP000095094"/>
    </source>
</evidence>
<dbReference type="InterPro" id="IPR050836">
    <property type="entry name" value="SDS22/Internalin_LRR"/>
</dbReference>
<dbReference type="PANTHER" id="PTHR46652">
    <property type="entry name" value="LEUCINE-RICH REPEAT AND IQ DOMAIN-CONTAINING PROTEIN 1-RELATED"/>
    <property type="match status" value="1"/>
</dbReference>
<dbReference type="RefSeq" id="WP_069664344.1">
    <property type="nucleotide sequence ID" value="NZ_JBHUJJ010000001.1"/>
</dbReference>
<dbReference type="Gene3D" id="3.80.10.10">
    <property type="entry name" value="Ribonuclease Inhibitor"/>
    <property type="match status" value="1"/>
</dbReference>
<keyword evidence="2" id="KW-0677">Repeat</keyword>
<reference evidence="7" key="1">
    <citation type="submission" date="2016-09" db="EMBL/GenBank/DDBJ databases">
        <authorList>
            <person name="Gulvik C.A."/>
        </authorList>
    </citation>
    <scope>NUCLEOTIDE SEQUENCE [LARGE SCALE GENOMIC DNA]</scope>
    <source>
        <strain evidence="7">LMG 8895</strain>
    </source>
</reference>
<organism evidence="6 7">
    <name type="scientific">Enterococcus termitis</name>
    <dbReference type="NCBI Taxonomy" id="332950"/>
    <lineage>
        <taxon>Bacteria</taxon>
        <taxon>Bacillati</taxon>
        <taxon>Bacillota</taxon>
        <taxon>Bacilli</taxon>
        <taxon>Lactobacillales</taxon>
        <taxon>Enterococcaceae</taxon>
        <taxon>Enterococcus</taxon>
    </lineage>
</organism>
<dbReference type="EMBL" id="MIJY01000043">
    <property type="protein sequence ID" value="OEG10563.1"/>
    <property type="molecule type" value="Genomic_DNA"/>
</dbReference>
<feature type="region of interest" description="Disordered" evidence="3">
    <location>
        <begin position="582"/>
        <end position="602"/>
    </location>
</feature>
<feature type="domain" description="MucBP" evidence="4">
    <location>
        <begin position="383"/>
        <end position="444"/>
    </location>
</feature>
<dbReference type="Pfam" id="PF06458">
    <property type="entry name" value="MucBP"/>
    <property type="match status" value="3"/>
</dbReference>